<sequence length="66" mass="7644">MSCILNSFSQIIREMSIVKVGMPRCMRLNTTRVQKNNYCILQNMDVVSIGDNLRPFCDYLSMSQVH</sequence>
<dbReference type="AlphaFoldDB" id="A0A2P2ITE4"/>
<proteinExistence type="predicted"/>
<evidence type="ECO:0000313" key="1">
    <source>
        <dbReference type="EMBL" id="MBW84525.1"/>
    </source>
</evidence>
<protein>
    <submittedName>
        <fullName evidence="1">Uncharacterized protein</fullName>
    </submittedName>
</protein>
<reference evidence="1" key="1">
    <citation type="submission" date="2018-02" db="EMBL/GenBank/DDBJ databases">
        <title>Rhizophora mucronata_Transcriptome.</title>
        <authorList>
            <person name="Meera S.P."/>
            <person name="Sreeshan A."/>
            <person name="Augustine A."/>
        </authorList>
    </citation>
    <scope>NUCLEOTIDE SEQUENCE</scope>
    <source>
        <tissue evidence="1">Leaf</tissue>
    </source>
</reference>
<organism evidence="1">
    <name type="scientific">Rhizophora mucronata</name>
    <name type="common">Asiatic mangrove</name>
    <dbReference type="NCBI Taxonomy" id="61149"/>
    <lineage>
        <taxon>Eukaryota</taxon>
        <taxon>Viridiplantae</taxon>
        <taxon>Streptophyta</taxon>
        <taxon>Embryophyta</taxon>
        <taxon>Tracheophyta</taxon>
        <taxon>Spermatophyta</taxon>
        <taxon>Magnoliopsida</taxon>
        <taxon>eudicotyledons</taxon>
        <taxon>Gunneridae</taxon>
        <taxon>Pentapetalae</taxon>
        <taxon>rosids</taxon>
        <taxon>fabids</taxon>
        <taxon>Malpighiales</taxon>
        <taxon>Rhizophoraceae</taxon>
        <taxon>Rhizophora</taxon>
    </lineage>
</organism>
<accession>A0A2P2ITE4</accession>
<name>A0A2P2ITE4_RHIMU</name>
<dbReference type="EMBL" id="GGEC01004042">
    <property type="protein sequence ID" value="MBW84525.1"/>
    <property type="molecule type" value="Transcribed_RNA"/>
</dbReference>